<dbReference type="Proteomes" id="UP000199497">
    <property type="component" value="Unassembled WGS sequence"/>
</dbReference>
<evidence type="ECO:0000313" key="1">
    <source>
        <dbReference type="EMBL" id="SDP61155.1"/>
    </source>
</evidence>
<organism evidence="1 2">
    <name type="scientific">Actinopolyspora xinjiangensis</name>
    <dbReference type="NCBI Taxonomy" id="405564"/>
    <lineage>
        <taxon>Bacteria</taxon>
        <taxon>Bacillati</taxon>
        <taxon>Actinomycetota</taxon>
        <taxon>Actinomycetes</taxon>
        <taxon>Actinopolysporales</taxon>
        <taxon>Actinopolysporaceae</taxon>
        <taxon>Actinopolyspora</taxon>
    </lineage>
</organism>
<name>A0A1H0U592_9ACTN</name>
<dbReference type="EMBL" id="FNJR01000006">
    <property type="protein sequence ID" value="SDP61155.1"/>
    <property type="molecule type" value="Genomic_DNA"/>
</dbReference>
<dbReference type="OrthoDB" id="6381507at2"/>
<evidence type="ECO:0000313" key="2">
    <source>
        <dbReference type="Proteomes" id="UP000199497"/>
    </source>
</evidence>
<proteinExistence type="predicted"/>
<accession>A0A1H0U592</accession>
<gene>
    <name evidence="1" type="ORF">SAMN04487905_10648</name>
</gene>
<dbReference type="RefSeq" id="WP_092601189.1">
    <property type="nucleotide sequence ID" value="NZ_FNJR01000006.1"/>
</dbReference>
<sequence>MSTLDALDITTITVPDHLTLWRNSDAIRPALILGDDRGCVEVSTLFGSAEYGGVDIHSRDPREGLDSMDHCRVLDGPCHGAGTSMVGPSEIREALQTGDGPALVAAMTARHRQVFDQ</sequence>
<dbReference type="STRING" id="405564.SAMN04487905_10648"/>
<reference evidence="2" key="1">
    <citation type="submission" date="2016-10" db="EMBL/GenBank/DDBJ databases">
        <authorList>
            <person name="Varghese N."/>
            <person name="Submissions S."/>
        </authorList>
    </citation>
    <scope>NUCLEOTIDE SEQUENCE [LARGE SCALE GENOMIC DNA]</scope>
    <source>
        <strain evidence="2">DSM 46732</strain>
    </source>
</reference>
<keyword evidence="2" id="KW-1185">Reference proteome</keyword>
<dbReference type="AlphaFoldDB" id="A0A1H0U592"/>
<protein>
    <submittedName>
        <fullName evidence="1">Uncharacterized protein</fullName>
    </submittedName>
</protein>